<dbReference type="EMBL" id="BLYL01000003">
    <property type="protein sequence ID" value="GFO93746.1"/>
    <property type="molecule type" value="Genomic_DNA"/>
</dbReference>
<dbReference type="Proteomes" id="UP000660047">
    <property type="component" value="Unassembled WGS sequence"/>
</dbReference>
<evidence type="ECO:0000259" key="2">
    <source>
        <dbReference type="PROSITE" id="PS50234"/>
    </source>
</evidence>
<keyword evidence="1" id="KW-1133">Transmembrane helix</keyword>
<dbReference type="RefSeq" id="WP_055146937.1">
    <property type="nucleotide sequence ID" value="NZ_BLYL01000003.1"/>
</dbReference>
<organism evidence="3 4">
    <name type="scientific">Coprococcus eutactus</name>
    <dbReference type="NCBI Taxonomy" id="33043"/>
    <lineage>
        <taxon>Bacteria</taxon>
        <taxon>Bacillati</taxon>
        <taxon>Bacillota</taxon>
        <taxon>Clostridia</taxon>
        <taxon>Lachnospirales</taxon>
        <taxon>Lachnospiraceae</taxon>
        <taxon>Coprococcus</taxon>
    </lineage>
</organism>
<keyword evidence="1" id="KW-0812">Transmembrane</keyword>
<dbReference type="PANTHER" id="PTHR10338">
    <property type="entry name" value="INTER-ALPHA-TRYPSIN INHIBITOR HEAVY CHAIN FAMILY MEMBER"/>
    <property type="match status" value="1"/>
</dbReference>
<dbReference type="SUPFAM" id="SSF53850">
    <property type="entry name" value="Periplasmic binding protein-like II"/>
    <property type="match status" value="1"/>
</dbReference>
<gene>
    <name evidence="3" type="ORF">COEU31_07920</name>
</gene>
<name>A0AAI9K5M3_9FIRM</name>
<dbReference type="Pfam" id="PF00092">
    <property type="entry name" value="VWA"/>
    <property type="match status" value="1"/>
</dbReference>
<dbReference type="CDD" id="cd00198">
    <property type="entry name" value="vWFA"/>
    <property type="match status" value="1"/>
</dbReference>
<dbReference type="PROSITE" id="PS50234">
    <property type="entry name" value="VWFA"/>
    <property type="match status" value="1"/>
</dbReference>
<protein>
    <submittedName>
        <fullName evidence="3">VWA domain-containing protein</fullName>
    </submittedName>
</protein>
<dbReference type="PANTHER" id="PTHR10338:SF108">
    <property type="entry name" value="INTER-ALPHA-TRYPSIN INHIBITOR HEAVY CHAIN H4-LIKE PROTEIN"/>
    <property type="match status" value="1"/>
</dbReference>
<evidence type="ECO:0000313" key="4">
    <source>
        <dbReference type="Proteomes" id="UP000660047"/>
    </source>
</evidence>
<proteinExistence type="predicted"/>
<dbReference type="InterPro" id="IPR036465">
    <property type="entry name" value="vWFA_dom_sf"/>
</dbReference>
<accession>A0AAI9K5M3</accession>
<dbReference type="InterPro" id="IPR050934">
    <property type="entry name" value="ITIH"/>
</dbReference>
<dbReference type="SUPFAM" id="SSF53300">
    <property type="entry name" value="vWA-like"/>
    <property type="match status" value="1"/>
</dbReference>
<feature type="transmembrane region" description="Helical" evidence="1">
    <location>
        <begin position="7"/>
        <end position="27"/>
    </location>
</feature>
<keyword evidence="1" id="KW-0472">Membrane</keyword>
<dbReference type="InterPro" id="IPR002035">
    <property type="entry name" value="VWF_A"/>
</dbReference>
<comment type="caution">
    <text evidence="3">The sequence shown here is derived from an EMBL/GenBank/DDBJ whole genome shotgun (WGS) entry which is preliminary data.</text>
</comment>
<dbReference type="Gene3D" id="3.40.50.410">
    <property type="entry name" value="von Willebrand factor, type A domain"/>
    <property type="match status" value="1"/>
</dbReference>
<dbReference type="SMART" id="SM00327">
    <property type="entry name" value="VWA"/>
    <property type="match status" value="1"/>
</dbReference>
<dbReference type="Pfam" id="PF13531">
    <property type="entry name" value="SBP_bac_11"/>
    <property type="match status" value="1"/>
</dbReference>
<dbReference type="AlphaFoldDB" id="A0AAI9K5M3"/>
<feature type="domain" description="VWFA" evidence="2">
    <location>
        <begin position="374"/>
        <end position="549"/>
    </location>
</feature>
<sequence>MDKRTKGLVVVGVLVIIAMIAVIIGIVGRKVINIAGGGNGGSSRSDMTLDELYADLDVSEATPVKGTVTLDTPDLYAELPEIDKYPLAVEGNGDIDIEIFTSGEKAGKDNDSWLIDVANSFNGSGVKTADGKSVSMSVRSVPSGTAADYIISGKYLPDLYTPSNTLFGEYAMSNSGSLELYADRLVGNTAGILVKKDSGYTTAADAIKAVQDNKITMGYTNPQTSATGLNLLLTLLQDGEDNFTKFNSNIPYVAYTTQQMRDSASNGTLDAMLSEYQAYINDSNLVSMYDFIAFGVRHDNPVYICNKSGKSASELEAIQLVVDYCKSDDMQTIATKKGFNANDDYTATEEFSGAQVTQGLKTYKKTKDNGKDIIAVFVADCSGSMDGDPMNQLKNSLTNGAQYINDNNYVGLVSYSSSVTVEVPIAQFDLNQRSYFQGSVNNLMASGGTASYDAVVVAMKMITDAKAEHPDAKCMLFLLSDGYANVGYSMDEITSALRQSNIPVYTIGYGGDADTDELTKLSGINEAASINADSDDIIYKIKSLFNSQL</sequence>
<evidence type="ECO:0000256" key="1">
    <source>
        <dbReference type="SAM" id="Phobius"/>
    </source>
</evidence>
<reference evidence="3" key="1">
    <citation type="submission" date="2020-06" db="EMBL/GenBank/DDBJ databases">
        <title>Characterization of fructooligosaccharide metabolism and fructooligosaccharide-degrading enzymes in human commensal butyrate producers.</title>
        <authorList>
            <person name="Tanno H."/>
            <person name="Fujii T."/>
            <person name="Hirano K."/>
            <person name="Maeno S."/>
            <person name="Tonozuka T."/>
            <person name="Sakamoto M."/>
            <person name="Ohkuma M."/>
            <person name="Tochio T."/>
            <person name="Endo A."/>
        </authorList>
    </citation>
    <scope>NUCLEOTIDE SEQUENCE</scope>
    <source>
        <strain evidence="3">JCM 31265</strain>
    </source>
</reference>
<evidence type="ECO:0000313" key="3">
    <source>
        <dbReference type="EMBL" id="GFO93746.1"/>
    </source>
</evidence>